<sequence>MCLIQILPLALLGGPSSVLGECYKSGPRTGYTNDNDVLDLGVLCGLLIGLYNKVEFRRICVRDKNGIKWDIELKYFGSGATRTIHSPEYVNGFSKEAKCAQGGHTAYGNWEYTHWRLAGAAHEHELFETDDPGESYSGDGSRVTTEVLPSQDTGHHILLSNGSSVDPQNPMPFVNTLRTTPSGH</sequence>
<evidence type="ECO:0000313" key="3">
    <source>
        <dbReference type="Proteomes" id="UP000070121"/>
    </source>
</evidence>
<protein>
    <recommendedName>
        <fullName evidence="4">Secreted protein</fullName>
    </recommendedName>
</protein>
<feature type="signal peptide" evidence="1">
    <location>
        <begin position="1"/>
        <end position="20"/>
    </location>
</feature>
<gene>
    <name evidence="2" type="ORF">CSAL01_02813</name>
</gene>
<keyword evidence="3" id="KW-1185">Reference proteome</keyword>
<dbReference type="EMBL" id="JFFI01002167">
    <property type="protein sequence ID" value="KXH41333.1"/>
    <property type="molecule type" value="Genomic_DNA"/>
</dbReference>
<reference evidence="2 3" key="1">
    <citation type="submission" date="2014-02" db="EMBL/GenBank/DDBJ databases">
        <title>The genome sequence of Colletotrichum salicis CBS 607.94.</title>
        <authorList>
            <person name="Baroncelli R."/>
            <person name="Thon M.R."/>
        </authorList>
    </citation>
    <scope>NUCLEOTIDE SEQUENCE [LARGE SCALE GENOMIC DNA]</scope>
    <source>
        <strain evidence="2 3">CBS 607.94</strain>
    </source>
</reference>
<organism evidence="2 3">
    <name type="scientific">Colletotrichum salicis</name>
    <dbReference type="NCBI Taxonomy" id="1209931"/>
    <lineage>
        <taxon>Eukaryota</taxon>
        <taxon>Fungi</taxon>
        <taxon>Dikarya</taxon>
        <taxon>Ascomycota</taxon>
        <taxon>Pezizomycotina</taxon>
        <taxon>Sordariomycetes</taxon>
        <taxon>Hypocreomycetidae</taxon>
        <taxon>Glomerellales</taxon>
        <taxon>Glomerellaceae</taxon>
        <taxon>Colletotrichum</taxon>
        <taxon>Colletotrichum acutatum species complex</taxon>
    </lineage>
</organism>
<feature type="chain" id="PRO_5007803142" description="Secreted protein" evidence="1">
    <location>
        <begin position="21"/>
        <end position="184"/>
    </location>
</feature>
<keyword evidence="1" id="KW-0732">Signal</keyword>
<dbReference type="OrthoDB" id="4825549at2759"/>
<proteinExistence type="predicted"/>
<evidence type="ECO:0000256" key="1">
    <source>
        <dbReference type="SAM" id="SignalP"/>
    </source>
</evidence>
<comment type="caution">
    <text evidence="2">The sequence shown here is derived from an EMBL/GenBank/DDBJ whole genome shotgun (WGS) entry which is preliminary data.</text>
</comment>
<evidence type="ECO:0008006" key="4">
    <source>
        <dbReference type="Google" id="ProtNLM"/>
    </source>
</evidence>
<dbReference type="AlphaFoldDB" id="A0A135SZI8"/>
<evidence type="ECO:0000313" key="2">
    <source>
        <dbReference type="EMBL" id="KXH41333.1"/>
    </source>
</evidence>
<name>A0A135SZI8_9PEZI</name>
<accession>A0A135SZI8</accession>
<dbReference type="Proteomes" id="UP000070121">
    <property type="component" value="Unassembled WGS sequence"/>
</dbReference>